<evidence type="ECO:0000256" key="4">
    <source>
        <dbReference type="RuleBase" id="RU362032"/>
    </source>
</evidence>
<name>A0A845MN05_9PROT</name>
<dbReference type="NCBIfam" id="NF002571">
    <property type="entry name" value="PRK02220.1"/>
    <property type="match status" value="1"/>
</dbReference>
<keyword evidence="7" id="KW-1185">Reference proteome</keyword>
<dbReference type="OrthoDB" id="8635217at2"/>
<feature type="active site" description="Proton acceptor; via imino nitrogen" evidence="3">
    <location>
        <position position="2"/>
    </location>
</feature>
<dbReference type="EC" id="5.3.2.-" evidence="4"/>
<dbReference type="PANTHER" id="PTHR35530">
    <property type="entry name" value="TAUTOMERASE-RELATED"/>
    <property type="match status" value="1"/>
</dbReference>
<feature type="domain" description="4-oxalocrotonate tautomerase-like" evidence="5">
    <location>
        <begin position="2"/>
        <end position="57"/>
    </location>
</feature>
<proteinExistence type="inferred from homology"/>
<organism evidence="6 7">
    <name type="scientific">Sneathiella chungangensis</name>
    <dbReference type="NCBI Taxonomy" id="1418234"/>
    <lineage>
        <taxon>Bacteria</taxon>
        <taxon>Pseudomonadati</taxon>
        <taxon>Pseudomonadota</taxon>
        <taxon>Alphaproteobacteria</taxon>
        <taxon>Sneathiellales</taxon>
        <taxon>Sneathiellaceae</taxon>
        <taxon>Sneathiella</taxon>
    </lineage>
</organism>
<dbReference type="NCBIfam" id="TIGR00013">
    <property type="entry name" value="taut"/>
    <property type="match status" value="1"/>
</dbReference>
<evidence type="ECO:0000256" key="2">
    <source>
        <dbReference type="ARBA" id="ARBA00023235"/>
    </source>
</evidence>
<comment type="similarity">
    <text evidence="1 4">Belongs to the 4-oxalocrotonate tautomerase family.</text>
</comment>
<dbReference type="PANTHER" id="PTHR35530:SF1">
    <property type="entry name" value="2-HYDROXYMUCONATE TAUTOMERASE"/>
    <property type="match status" value="1"/>
</dbReference>
<evidence type="ECO:0000259" key="5">
    <source>
        <dbReference type="Pfam" id="PF01361"/>
    </source>
</evidence>
<dbReference type="Gene3D" id="3.30.429.10">
    <property type="entry name" value="Macrophage Migration Inhibitory Factor"/>
    <property type="match status" value="1"/>
</dbReference>
<accession>A0A845MN05</accession>
<evidence type="ECO:0000313" key="6">
    <source>
        <dbReference type="EMBL" id="MZR24276.1"/>
    </source>
</evidence>
<sequence length="64" mass="7117">MPIVRIDMFEGRDRKTKQELVKSITSEMVRITGCSEASVHVVINNVAKEDWGLGGELAAIKFPD</sequence>
<dbReference type="RefSeq" id="WP_161340723.1">
    <property type="nucleotide sequence ID" value="NZ_JBHSDG010000003.1"/>
</dbReference>
<dbReference type="Pfam" id="PF01361">
    <property type="entry name" value="Tautomerase"/>
    <property type="match status" value="1"/>
</dbReference>
<evidence type="ECO:0000313" key="7">
    <source>
        <dbReference type="Proteomes" id="UP000445696"/>
    </source>
</evidence>
<dbReference type="GO" id="GO:0016853">
    <property type="term" value="F:isomerase activity"/>
    <property type="evidence" value="ECO:0007669"/>
    <property type="project" value="UniProtKB-UniRule"/>
</dbReference>
<reference evidence="6 7" key="1">
    <citation type="journal article" date="2014" name="Int. J. Syst. Evol. Microbiol.">
        <title>Sneathiella chungangensis sp. nov., isolated from a marine sand, and emended description of the genus Sneathiella.</title>
        <authorList>
            <person name="Siamphan C."/>
            <person name="Kim H."/>
            <person name="Lee J.S."/>
            <person name="Kim W."/>
        </authorList>
    </citation>
    <scope>NUCLEOTIDE SEQUENCE [LARGE SCALE GENOMIC DNA]</scope>
    <source>
        <strain evidence="6 7">KCTC 32476</strain>
    </source>
</reference>
<dbReference type="EMBL" id="WTVA01000015">
    <property type="protein sequence ID" value="MZR24276.1"/>
    <property type="molecule type" value="Genomic_DNA"/>
</dbReference>
<evidence type="ECO:0000256" key="1">
    <source>
        <dbReference type="ARBA" id="ARBA00006723"/>
    </source>
</evidence>
<dbReference type="InterPro" id="IPR018191">
    <property type="entry name" value="4-OT"/>
</dbReference>
<dbReference type="Proteomes" id="UP000445696">
    <property type="component" value="Unassembled WGS sequence"/>
</dbReference>
<comment type="caution">
    <text evidence="6">The sequence shown here is derived from an EMBL/GenBank/DDBJ whole genome shotgun (WGS) entry which is preliminary data.</text>
</comment>
<evidence type="ECO:0000256" key="3">
    <source>
        <dbReference type="PIRSR" id="PIRSR618191-1"/>
    </source>
</evidence>
<keyword evidence="2 4" id="KW-0413">Isomerase</keyword>
<gene>
    <name evidence="6" type="ORF">GQF03_18220</name>
</gene>
<protein>
    <recommendedName>
        <fullName evidence="4">Tautomerase</fullName>
        <ecNumber evidence="4">5.3.2.-</ecNumber>
    </recommendedName>
</protein>
<dbReference type="AlphaFoldDB" id="A0A845MN05"/>
<dbReference type="InterPro" id="IPR014347">
    <property type="entry name" value="Tautomerase/MIF_sf"/>
</dbReference>
<dbReference type="InterPro" id="IPR004370">
    <property type="entry name" value="4-OT-like_dom"/>
</dbReference>
<dbReference type="SUPFAM" id="SSF55331">
    <property type="entry name" value="Tautomerase/MIF"/>
    <property type="match status" value="1"/>
</dbReference>